<dbReference type="KEGG" id="tet:TTHERM_000120879"/>
<dbReference type="AlphaFoldDB" id="W7XFZ2"/>
<evidence type="ECO:0000313" key="2">
    <source>
        <dbReference type="Proteomes" id="UP000009168"/>
    </source>
</evidence>
<dbReference type="RefSeq" id="XP_012651715.1">
    <property type="nucleotide sequence ID" value="XM_012796261.1"/>
</dbReference>
<protein>
    <submittedName>
        <fullName evidence="1">Uncharacterized protein</fullName>
    </submittedName>
</protein>
<reference evidence="2" key="1">
    <citation type="journal article" date="2006" name="PLoS Biol.">
        <title>Macronuclear genome sequence of the ciliate Tetrahymena thermophila, a model eukaryote.</title>
        <authorList>
            <person name="Eisen J.A."/>
            <person name="Coyne R.S."/>
            <person name="Wu M."/>
            <person name="Wu D."/>
            <person name="Thiagarajan M."/>
            <person name="Wortman J.R."/>
            <person name="Badger J.H."/>
            <person name="Ren Q."/>
            <person name="Amedeo P."/>
            <person name="Jones K.M."/>
            <person name="Tallon L.J."/>
            <person name="Delcher A.L."/>
            <person name="Salzberg S.L."/>
            <person name="Silva J.C."/>
            <person name="Haas B.J."/>
            <person name="Majoros W.H."/>
            <person name="Farzad M."/>
            <person name="Carlton J.M."/>
            <person name="Smith R.K. Jr."/>
            <person name="Garg J."/>
            <person name="Pearlman R.E."/>
            <person name="Karrer K.M."/>
            <person name="Sun L."/>
            <person name="Manning G."/>
            <person name="Elde N.C."/>
            <person name="Turkewitz A.P."/>
            <person name="Asai D.J."/>
            <person name="Wilkes D.E."/>
            <person name="Wang Y."/>
            <person name="Cai H."/>
            <person name="Collins K."/>
            <person name="Stewart B.A."/>
            <person name="Lee S.R."/>
            <person name="Wilamowska K."/>
            <person name="Weinberg Z."/>
            <person name="Ruzzo W.L."/>
            <person name="Wloga D."/>
            <person name="Gaertig J."/>
            <person name="Frankel J."/>
            <person name="Tsao C.-C."/>
            <person name="Gorovsky M.A."/>
            <person name="Keeling P.J."/>
            <person name="Waller R.F."/>
            <person name="Patron N.J."/>
            <person name="Cherry J.M."/>
            <person name="Stover N.A."/>
            <person name="Krieger C.J."/>
            <person name="del Toro C."/>
            <person name="Ryder H.F."/>
            <person name="Williamson S.C."/>
            <person name="Barbeau R.A."/>
            <person name="Hamilton E.P."/>
            <person name="Orias E."/>
        </authorList>
    </citation>
    <scope>NUCLEOTIDE SEQUENCE [LARGE SCALE GENOMIC DNA]</scope>
    <source>
        <strain evidence="2">SB210</strain>
    </source>
</reference>
<dbReference type="InParanoid" id="W7XFZ2"/>
<sequence>MLKKGTCRDRTGDLRICNKSLILKQIMKNKINKYFYIVSQLKLKRNLPGSNRRPQDLQSYAIPLSQGSNITNTKKQNQPFQTNKTFIKYTLKDKLLILKQIMKNKTKQINISTQLANQNQKGTCRDRTGDSGFAVLRYTTKLRFQYNKYKKIKLTLLNKQKFWKKNIRSRLINISYNNKFSIQFSFIKEARFKQKIMNYQKKL</sequence>
<dbReference type="GeneID" id="24437359"/>
<gene>
    <name evidence="1" type="ORF">TTHERM_000120879</name>
</gene>
<dbReference type="EMBL" id="GG662798">
    <property type="protein sequence ID" value="EWS75793.1"/>
    <property type="molecule type" value="Genomic_DNA"/>
</dbReference>
<proteinExistence type="predicted"/>
<dbReference type="Proteomes" id="UP000009168">
    <property type="component" value="Unassembled WGS sequence"/>
</dbReference>
<accession>W7XFZ2</accession>
<organism evidence="1 2">
    <name type="scientific">Tetrahymena thermophila (strain SB210)</name>
    <dbReference type="NCBI Taxonomy" id="312017"/>
    <lineage>
        <taxon>Eukaryota</taxon>
        <taxon>Sar</taxon>
        <taxon>Alveolata</taxon>
        <taxon>Ciliophora</taxon>
        <taxon>Intramacronucleata</taxon>
        <taxon>Oligohymenophorea</taxon>
        <taxon>Hymenostomatida</taxon>
        <taxon>Tetrahymenina</taxon>
        <taxon>Tetrahymenidae</taxon>
        <taxon>Tetrahymena</taxon>
    </lineage>
</organism>
<evidence type="ECO:0000313" key="1">
    <source>
        <dbReference type="EMBL" id="EWS75793.1"/>
    </source>
</evidence>
<name>W7XFZ2_TETTS</name>
<keyword evidence="2" id="KW-1185">Reference proteome</keyword>